<dbReference type="PANTHER" id="PTHR43649:SF17">
    <property type="entry name" value="ABC TRANSPORTER SOLUTE BINDING PROTEIN-SUGAR TRANSPORT"/>
    <property type="match status" value="1"/>
</dbReference>
<feature type="region of interest" description="Disordered" evidence="1">
    <location>
        <begin position="24"/>
        <end position="44"/>
    </location>
</feature>
<gene>
    <name evidence="3" type="ORF">D7M11_23125</name>
</gene>
<reference evidence="3 4" key="1">
    <citation type="journal article" date="2007" name="Int. J. Syst. Evol. Microbiol.">
        <title>Paenibacillus ginsengarvi sp. nov., isolated from soil from ginseng cultivation.</title>
        <authorList>
            <person name="Yoon M.H."/>
            <person name="Ten L.N."/>
            <person name="Im W.T."/>
        </authorList>
    </citation>
    <scope>NUCLEOTIDE SEQUENCE [LARGE SCALE GENOMIC DNA]</scope>
    <source>
        <strain evidence="3 4">KCTC 13059</strain>
    </source>
</reference>
<feature type="signal peptide" evidence="2">
    <location>
        <begin position="1"/>
        <end position="19"/>
    </location>
</feature>
<dbReference type="PROSITE" id="PS51257">
    <property type="entry name" value="PROKAR_LIPOPROTEIN"/>
    <property type="match status" value="1"/>
</dbReference>
<dbReference type="EMBL" id="RBAH01000019">
    <property type="protein sequence ID" value="RKN78203.1"/>
    <property type="molecule type" value="Genomic_DNA"/>
</dbReference>
<evidence type="ECO:0000313" key="4">
    <source>
        <dbReference type="Proteomes" id="UP000282311"/>
    </source>
</evidence>
<feature type="chain" id="PRO_5038552637" evidence="2">
    <location>
        <begin position="20"/>
        <end position="501"/>
    </location>
</feature>
<dbReference type="SUPFAM" id="SSF53850">
    <property type="entry name" value="Periplasmic binding protein-like II"/>
    <property type="match status" value="1"/>
</dbReference>
<dbReference type="PANTHER" id="PTHR43649">
    <property type="entry name" value="ARABINOSE-BINDING PROTEIN-RELATED"/>
    <property type="match status" value="1"/>
</dbReference>
<keyword evidence="2" id="KW-0732">Signal</keyword>
<comment type="caution">
    <text evidence="3">The sequence shown here is derived from an EMBL/GenBank/DDBJ whole genome shotgun (WGS) entry which is preliminary data.</text>
</comment>
<dbReference type="AlphaFoldDB" id="A0A3B0BXJ8"/>
<proteinExistence type="predicted"/>
<sequence>MLKKTLSAVSVATLALAVAACGNGGDTKKSGSQAPADTGKQVDANKPKPELKALMQYGRFDPNAEFTAKFLNEKTGYKVTYDMLPVENADEKLNLLMANKEPYSFMILGASQYAKLAAAGALEPIDDLVKQYGTNLKSVISEKSWNGAKLNGKTYGIPQTGSGVVVNLGLFVRQDWMDELGLKNPTTRDEFYNVLKTIKEKKNVIPLTGGKSPMVEQIATTFGLTTSWTETNGKITHMVESPAMKDYLTFMKKLYDEKLIDAEWSINQGNKVIENFTSGKAAMMANGYYNAPSISSALLKNFPNGKISILPLIKDNNGKTAAVGTAGISYYAAIPKWAENKEEIIKYLDLKLDKEIHKGATIGQEGVHHKVENGNYVPILPKFNDDLNNGSGFLTGVDEKNYPIYWQARVRKDPILTDAYNKIQENAKGSTIVDPLAFAPPIDAVAKNAIKLNKLMEDTFIKYLTGAEPISNYDKFLAAWKADGGDEMIKAANEWYASSKK</sequence>
<dbReference type="RefSeq" id="WP_120749639.1">
    <property type="nucleotide sequence ID" value="NZ_RBAH01000019.1"/>
</dbReference>
<dbReference type="Gene3D" id="3.40.190.10">
    <property type="entry name" value="Periplasmic binding protein-like II"/>
    <property type="match status" value="2"/>
</dbReference>
<accession>A0A3B0BXJ8</accession>
<evidence type="ECO:0000256" key="1">
    <source>
        <dbReference type="SAM" id="MobiDB-lite"/>
    </source>
</evidence>
<dbReference type="Proteomes" id="UP000282311">
    <property type="component" value="Unassembled WGS sequence"/>
</dbReference>
<name>A0A3B0BXJ8_9BACL</name>
<keyword evidence="4" id="KW-1185">Reference proteome</keyword>
<dbReference type="InterPro" id="IPR050490">
    <property type="entry name" value="Bact_solute-bd_prot1"/>
</dbReference>
<evidence type="ECO:0000313" key="3">
    <source>
        <dbReference type="EMBL" id="RKN78203.1"/>
    </source>
</evidence>
<organism evidence="3 4">
    <name type="scientific">Paenibacillus ginsengarvi</name>
    <dbReference type="NCBI Taxonomy" id="400777"/>
    <lineage>
        <taxon>Bacteria</taxon>
        <taxon>Bacillati</taxon>
        <taxon>Bacillota</taxon>
        <taxon>Bacilli</taxon>
        <taxon>Bacillales</taxon>
        <taxon>Paenibacillaceae</taxon>
        <taxon>Paenibacillus</taxon>
    </lineage>
</organism>
<evidence type="ECO:0000256" key="2">
    <source>
        <dbReference type="SAM" id="SignalP"/>
    </source>
</evidence>
<dbReference type="OrthoDB" id="2498644at2"/>
<protein>
    <submittedName>
        <fullName evidence="3">Extracellular solute-binding protein</fullName>
    </submittedName>
</protein>